<reference evidence="1 2" key="1">
    <citation type="submission" date="2019-06" db="EMBL/GenBank/DDBJ databases">
        <title>Sorghum-associated microbial communities from plants grown in Nebraska, USA.</title>
        <authorList>
            <person name="Schachtman D."/>
        </authorList>
    </citation>
    <scope>NUCLEOTIDE SEQUENCE [LARGE SCALE GENOMIC DNA]</scope>
    <source>
        <strain evidence="1 2">1209</strain>
    </source>
</reference>
<proteinExistence type="predicted"/>
<organism evidence="1 2">
    <name type="scientific">Chitinophaga polysaccharea</name>
    <dbReference type="NCBI Taxonomy" id="1293035"/>
    <lineage>
        <taxon>Bacteria</taxon>
        <taxon>Pseudomonadati</taxon>
        <taxon>Bacteroidota</taxon>
        <taxon>Chitinophagia</taxon>
        <taxon>Chitinophagales</taxon>
        <taxon>Chitinophagaceae</taxon>
        <taxon>Chitinophaga</taxon>
    </lineage>
</organism>
<protein>
    <submittedName>
        <fullName evidence="1">Uncharacterized protein</fullName>
    </submittedName>
</protein>
<sequence>MQRLMWEHVNTIAVGALENIGFDCADALVVAISCDLTIWSRVHQVP</sequence>
<evidence type="ECO:0000313" key="1">
    <source>
        <dbReference type="EMBL" id="TWF40359.1"/>
    </source>
</evidence>
<comment type="caution">
    <text evidence="1">The sequence shown here is derived from an EMBL/GenBank/DDBJ whole genome shotgun (WGS) entry which is preliminary data.</text>
</comment>
<dbReference type="Proteomes" id="UP000320811">
    <property type="component" value="Unassembled WGS sequence"/>
</dbReference>
<name>A0A561PQG8_9BACT</name>
<dbReference type="AlphaFoldDB" id="A0A561PQG8"/>
<gene>
    <name evidence="1" type="ORF">FHW36_10441</name>
</gene>
<keyword evidence="2" id="KW-1185">Reference proteome</keyword>
<dbReference type="EMBL" id="VIWO01000004">
    <property type="protein sequence ID" value="TWF40359.1"/>
    <property type="molecule type" value="Genomic_DNA"/>
</dbReference>
<accession>A0A561PQG8</accession>
<evidence type="ECO:0000313" key="2">
    <source>
        <dbReference type="Proteomes" id="UP000320811"/>
    </source>
</evidence>